<proteinExistence type="inferred from homology"/>
<accession>A0A9P6YN70</accession>
<comment type="catalytic activity">
    <reaction evidence="1">
        <text>Hydrolysis of terminal non-reducing N-acetyl-D-hexosamine residues in N-acetyl-beta-D-hexosaminides.</text>
        <dbReference type="EC" id="3.2.1.52"/>
    </reaction>
</comment>
<dbReference type="PRINTS" id="PR00738">
    <property type="entry name" value="GLHYDRLASE20"/>
</dbReference>
<dbReference type="PANTHER" id="PTHR12858">
    <property type="entry name" value="RIBOSOME BIOGENESIS PROTEIN"/>
    <property type="match status" value="1"/>
</dbReference>
<organism evidence="11 12">
    <name type="scientific">Rhizopus oryzae</name>
    <name type="common">Mucormycosis agent</name>
    <name type="synonym">Rhizopus arrhizus var. delemar</name>
    <dbReference type="NCBI Taxonomy" id="64495"/>
    <lineage>
        <taxon>Eukaryota</taxon>
        <taxon>Fungi</taxon>
        <taxon>Fungi incertae sedis</taxon>
        <taxon>Mucoromycota</taxon>
        <taxon>Mucoromycotina</taxon>
        <taxon>Mucoromycetes</taxon>
        <taxon>Mucorales</taxon>
        <taxon>Mucorineae</taxon>
        <taxon>Rhizopodaceae</taxon>
        <taxon>Rhizopus</taxon>
    </lineage>
</organism>
<dbReference type="GO" id="GO:0005525">
    <property type="term" value="F:GTP binding"/>
    <property type="evidence" value="ECO:0007669"/>
    <property type="project" value="TreeGrafter"/>
</dbReference>
<dbReference type="InterPro" id="IPR012948">
    <property type="entry name" value="AARP2CN"/>
</dbReference>
<dbReference type="InterPro" id="IPR007034">
    <property type="entry name" value="BMS1_TSR1_C"/>
</dbReference>
<dbReference type="Pfam" id="PF00728">
    <property type="entry name" value="Glyco_hydro_20"/>
    <property type="match status" value="1"/>
</dbReference>
<dbReference type="SUPFAM" id="SSF51445">
    <property type="entry name" value="(Trans)glycosidases"/>
    <property type="match status" value="1"/>
</dbReference>
<evidence type="ECO:0000256" key="4">
    <source>
        <dbReference type="ARBA" id="ARBA00012663"/>
    </source>
</evidence>
<gene>
    <name evidence="11" type="ORF">G6F51_000878</name>
</gene>
<dbReference type="Pfam" id="PF04950">
    <property type="entry name" value="RIBIOP_C"/>
    <property type="match status" value="1"/>
</dbReference>
<dbReference type="InterPro" id="IPR025705">
    <property type="entry name" value="Beta_hexosaminidase_sua/sub"/>
</dbReference>
<dbReference type="InterPro" id="IPR017853">
    <property type="entry name" value="GH"/>
</dbReference>
<dbReference type="PANTHER" id="PTHR12858:SF1">
    <property type="entry name" value="PRE-RRNA-PROCESSING PROTEIN TSR1 HOMOLOG"/>
    <property type="match status" value="1"/>
</dbReference>
<dbReference type="GO" id="GO:0004563">
    <property type="term" value="F:beta-N-acetylhexosaminidase activity"/>
    <property type="evidence" value="ECO:0007669"/>
    <property type="project" value="UniProtKB-EC"/>
</dbReference>
<evidence type="ECO:0000313" key="12">
    <source>
        <dbReference type="Proteomes" id="UP000717996"/>
    </source>
</evidence>
<dbReference type="OrthoDB" id="119302at2759"/>
<feature type="region of interest" description="Disordered" evidence="9">
    <location>
        <begin position="137"/>
        <end position="173"/>
    </location>
</feature>
<feature type="domain" description="Bms1-type G" evidence="10">
    <location>
        <begin position="209"/>
        <end position="368"/>
    </location>
</feature>
<evidence type="ECO:0000256" key="7">
    <source>
        <dbReference type="ARBA" id="ARBA00023242"/>
    </source>
</evidence>
<dbReference type="GO" id="GO:0000479">
    <property type="term" value="P:endonucleolytic cleavage of tricistronic rRNA transcript (SSU-rRNA, 5.8S rRNA, LSU-rRNA)"/>
    <property type="evidence" value="ECO:0007669"/>
    <property type="project" value="TreeGrafter"/>
</dbReference>
<dbReference type="SMART" id="SM01362">
    <property type="entry name" value="DUF663"/>
    <property type="match status" value="1"/>
</dbReference>
<evidence type="ECO:0000256" key="3">
    <source>
        <dbReference type="ARBA" id="ARBA00006285"/>
    </source>
</evidence>
<dbReference type="GO" id="GO:0034511">
    <property type="term" value="F:U3 snoRNA binding"/>
    <property type="evidence" value="ECO:0007669"/>
    <property type="project" value="TreeGrafter"/>
</dbReference>
<evidence type="ECO:0000256" key="8">
    <source>
        <dbReference type="ARBA" id="ARBA00038288"/>
    </source>
</evidence>
<protein>
    <recommendedName>
        <fullName evidence="4">beta-N-acetylhexosaminidase</fullName>
        <ecNumber evidence="4">3.2.1.52</ecNumber>
    </recommendedName>
</protein>
<comment type="similarity">
    <text evidence="8">Belongs to the TRAFAC class translation factor GTPase superfamily. Bms1-like GTPase family. TSR1 subfamily.</text>
</comment>
<dbReference type="PROSITE" id="PS51714">
    <property type="entry name" value="G_BMS1"/>
    <property type="match status" value="1"/>
</dbReference>
<dbReference type="InterPro" id="IPR039761">
    <property type="entry name" value="Bms1/Tsr1"/>
</dbReference>
<dbReference type="GO" id="GO:0030688">
    <property type="term" value="C:preribosome, small subunit precursor"/>
    <property type="evidence" value="ECO:0007669"/>
    <property type="project" value="TreeGrafter"/>
</dbReference>
<dbReference type="Gene3D" id="3.20.20.80">
    <property type="entry name" value="Glycosidases"/>
    <property type="match status" value="1"/>
</dbReference>
<dbReference type="EMBL" id="JAANIT010000058">
    <property type="protein sequence ID" value="KAG1552971.1"/>
    <property type="molecule type" value="Genomic_DNA"/>
</dbReference>
<evidence type="ECO:0000256" key="5">
    <source>
        <dbReference type="ARBA" id="ARBA00022517"/>
    </source>
</evidence>
<dbReference type="GO" id="GO:0005975">
    <property type="term" value="P:carbohydrate metabolic process"/>
    <property type="evidence" value="ECO:0007669"/>
    <property type="project" value="InterPro"/>
</dbReference>
<dbReference type="GO" id="GO:0000462">
    <property type="term" value="P:maturation of SSU-rRNA from tricistronic rRNA transcript (SSU-rRNA, 5.8S rRNA, LSU-rRNA)"/>
    <property type="evidence" value="ECO:0007669"/>
    <property type="project" value="TreeGrafter"/>
</dbReference>
<dbReference type="SMART" id="SM00785">
    <property type="entry name" value="AARP2CN"/>
    <property type="match status" value="1"/>
</dbReference>
<name>A0A9P6YN70_RHIOR</name>
<keyword evidence="7" id="KW-0539">Nucleus</keyword>
<dbReference type="InterPro" id="IPR015883">
    <property type="entry name" value="Glyco_hydro_20_cat"/>
</dbReference>
<keyword evidence="5" id="KW-0690">Ribosome biogenesis</keyword>
<dbReference type="GO" id="GO:0005730">
    <property type="term" value="C:nucleolus"/>
    <property type="evidence" value="ECO:0007669"/>
    <property type="project" value="UniProtKB-SubCell"/>
</dbReference>
<keyword evidence="6" id="KW-0378">Hydrolase</keyword>
<evidence type="ECO:0000313" key="11">
    <source>
        <dbReference type="EMBL" id="KAG1552971.1"/>
    </source>
</evidence>
<evidence type="ECO:0000256" key="2">
    <source>
        <dbReference type="ARBA" id="ARBA00004604"/>
    </source>
</evidence>
<evidence type="ECO:0000256" key="1">
    <source>
        <dbReference type="ARBA" id="ARBA00001231"/>
    </source>
</evidence>
<comment type="similarity">
    <text evidence="3">Belongs to the glycosyl hydrolase 20 family.</text>
</comment>
<dbReference type="InterPro" id="IPR030387">
    <property type="entry name" value="G_Bms1/Tsr1_dom"/>
</dbReference>
<comment type="caution">
    <text evidence="11">The sequence shown here is derived from an EMBL/GenBank/DDBJ whole genome shotgun (WGS) entry which is preliminary data.</text>
</comment>
<comment type="subcellular location">
    <subcellularLocation>
        <location evidence="2">Nucleus</location>
        <location evidence="2">Nucleolus</location>
    </subcellularLocation>
</comment>
<dbReference type="AlphaFoldDB" id="A0A9P6YN70"/>
<dbReference type="Proteomes" id="UP000717996">
    <property type="component" value="Unassembled WGS sequence"/>
</dbReference>
<evidence type="ECO:0000256" key="9">
    <source>
        <dbReference type="SAM" id="MobiDB-lite"/>
    </source>
</evidence>
<sequence length="906" mass="104776">MKELKKHSVEDNYRTQNWGGSGGDWCSPFKSWQRIYSYDPTFNLTKAESKNVLGGEVALWTEQTDETALDVRLWPRAAAAAEVLWSGRYDENGDKRDIGDAMPRMFDWRYRLLKRGIRAEALQPLWCIMHRHRPGSLHQSNKPFKSRHASKGALKEVSKGKVNRTSVKQGGGLKTLSKTDRRHAAKVLQQKKREEMTRTSRIFEGRQGAPKIVPVLPLCPDSEVYGAIDALYRSLGQECPKNAFEEPTVLNVERFKQKIQLVPLKRNFLDVLDAFKVADFGILLMSSDVEVDKFGINCLLGILNQGLVNVVPVVQNIERIPQKLRASTKKSLTAFVQQFFPKEEHLFTLDNDTDALNTLRFITSQRPKPMSWRDHHPYMLADEVAYEPLTPERGTLKVTGYARGNPFNANRLVHLQNFGDFQIQQITGAPLNGLYQGDMEVDAELLDTPKPEEQDDLVAENEPDFMENEQTWPTEEEMAEADERVRRMRGMDTDENSKRVPKGTSSYQAAWILDDDDQNYSEGEFDEDNDAMMTEEADDEDTVQPASFPVDDEEYEQIEMDGKKQDEDEFDAEEEARQYEEYLKQRQNEYQSHNDFPDEIDTPMHIPARERFARYRGLQSFRTSPWDPFENLPVDYARIFRFENYGRTKSRVLNQAIVGNVKPGQRITIWISNVPIQAFQAYDRTRPYIVFGLLQYEHKMSLLNIQLQRDNAYEEPVKSKDPMIMHMGFRRYNVKPIYSQNTNKGSNNVHKFERFIQLGRSYVATVYGPIAFGKTPVTFYKETENPNEPILVSTGTFMNVDVKRIIAKRIILSGHPYKIHKRSAVVRFMFFNVEDIYWFKPIQLTTKYGRVGHIKESLGTHGYMKCIFDGTLTQQDTVMMCLYKRIFPKWNTELYKGGLSPSSVHN</sequence>
<evidence type="ECO:0000259" key="10">
    <source>
        <dbReference type="PROSITE" id="PS51714"/>
    </source>
</evidence>
<dbReference type="Pfam" id="PF22298">
    <property type="entry name" value="Tsr1_G-like"/>
    <property type="match status" value="1"/>
</dbReference>
<dbReference type="GO" id="GO:0003924">
    <property type="term" value="F:GTPase activity"/>
    <property type="evidence" value="ECO:0007669"/>
    <property type="project" value="TreeGrafter"/>
</dbReference>
<dbReference type="Pfam" id="PF08142">
    <property type="entry name" value="AARP2CN"/>
    <property type="match status" value="1"/>
</dbReference>
<dbReference type="EC" id="3.2.1.52" evidence="4"/>
<reference evidence="11" key="1">
    <citation type="journal article" date="2020" name="Microb. Genom.">
        <title>Genetic diversity of clinical and environmental Mucorales isolates obtained from an investigation of mucormycosis cases among solid organ transplant recipients.</title>
        <authorList>
            <person name="Nguyen M.H."/>
            <person name="Kaul D."/>
            <person name="Muto C."/>
            <person name="Cheng S.J."/>
            <person name="Richter R.A."/>
            <person name="Bruno V.M."/>
            <person name="Liu G."/>
            <person name="Beyhan S."/>
            <person name="Sundermann A.J."/>
            <person name="Mounaud S."/>
            <person name="Pasculle A.W."/>
            <person name="Nierman W.C."/>
            <person name="Driscoll E."/>
            <person name="Cumbie R."/>
            <person name="Clancy C.J."/>
            <person name="Dupont C.L."/>
        </authorList>
    </citation>
    <scope>NUCLEOTIDE SEQUENCE</scope>
    <source>
        <strain evidence="11">GL16</strain>
    </source>
</reference>
<evidence type="ECO:0000256" key="6">
    <source>
        <dbReference type="ARBA" id="ARBA00022801"/>
    </source>
</evidence>